<proteinExistence type="predicted"/>
<accession>A0A5S9IS65</accession>
<keyword evidence="1" id="KW-0812">Transmembrane</keyword>
<feature type="transmembrane region" description="Helical" evidence="1">
    <location>
        <begin position="6"/>
        <end position="27"/>
    </location>
</feature>
<feature type="transmembrane region" description="Helical" evidence="1">
    <location>
        <begin position="63"/>
        <end position="80"/>
    </location>
</feature>
<dbReference type="KEGG" id="uam:UABAM_05012"/>
<reference evidence="2 3" key="1">
    <citation type="submission" date="2019-08" db="EMBL/GenBank/DDBJ databases">
        <title>Complete genome sequence of Candidatus Uab amorphum.</title>
        <authorList>
            <person name="Shiratori T."/>
            <person name="Suzuki S."/>
            <person name="Kakizawa Y."/>
            <person name="Ishida K."/>
        </authorList>
    </citation>
    <scope>NUCLEOTIDE SEQUENCE [LARGE SCALE GENOMIC DNA]</scope>
    <source>
        <strain evidence="2 3">SRT547</strain>
    </source>
</reference>
<keyword evidence="3" id="KW-1185">Reference proteome</keyword>
<protein>
    <submittedName>
        <fullName evidence="2">Uncharacterized protein</fullName>
    </submittedName>
</protein>
<gene>
    <name evidence="2" type="ORF">UABAM_05012</name>
</gene>
<sequence>MSTAKKWLQAVVYICAWFVLAFVITIIDSASWPKAFDNGVISSAFATSIVVMSFFLQGVVLHAFGWIVWGIVTILCIMFAHDILKLMKAREIKMLGSAAIGTVNGWVLVNHLGDKMFIVFYIAVIVVYAVLGYLWIVMTIPKSLNTH</sequence>
<keyword evidence="1" id="KW-0472">Membrane</keyword>
<dbReference type="EMBL" id="AP019860">
    <property type="protein sequence ID" value="BBM86626.1"/>
    <property type="molecule type" value="Genomic_DNA"/>
</dbReference>
<feature type="transmembrane region" description="Helical" evidence="1">
    <location>
        <begin position="118"/>
        <end position="138"/>
    </location>
</feature>
<organism evidence="2 3">
    <name type="scientific">Uabimicrobium amorphum</name>
    <dbReference type="NCBI Taxonomy" id="2596890"/>
    <lineage>
        <taxon>Bacteria</taxon>
        <taxon>Pseudomonadati</taxon>
        <taxon>Planctomycetota</taxon>
        <taxon>Candidatus Uabimicrobiia</taxon>
        <taxon>Candidatus Uabimicrobiales</taxon>
        <taxon>Candidatus Uabimicrobiaceae</taxon>
        <taxon>Candidatus Uabimicrobium</taxon>
    </lineage>
</organism>
<evidence type="ECO:0000313" key="3">
    <source>
        <dbReference type="Proteomes" id="UP000326354"/>
    </source>
</evidence>
<dbReference type="AlphaFoldDB" id="A0A5S9IS65"/>
<feature type="transmembrane region" description="Helical" evidence="1">
    <location>
        <begin position="39"/>
        <end position="57"/>
    </location>
</feature>
<name>A0A5S9IS65_UABAM</name>
<dbReference type="RefSeq" id="WP_151970673.1">
    <property type="nucleotide sequence ID" value="NZ_AP019860.1"/>
</dbReference>
<evidence type="ECO:0000313" key="2">
    <source>
        <dbReference type="EMBL" id="BBM86626.1"/>
    </source>
</evidence>
<dbReference type="Proteomes" id="UP000326354">
    <property type="component" value="Chromosome"/>
</dbReference>
<evidence type="ECO:0000256" key="1">
    <source>
        <dbReference type="SAM" id="Phobius"/>
    </source>
</evidence>
<keyword evidence="1" id="KW-1133">Transmembrane helix</keyword>